<organism evidence="2 3">
    <name type="scientific">Niabella yanshanensis</name>
    <dbReference type="NCBI Taxonomy" id="577386"/>
    <lineage>
        <taxon>Bacteria</taxon>
        <taxon>Pseudomonadati</taxon>
        <taxon>Bacteroidota</taxon>
        <taxon>Chitinophagia</taxon>
        <taxon>Chitinophagales</taxon>
        <taxon>Chitinophagaceae</taxon>
        <taxon>Niabella</taxon>
    </lineage>
</organism>
<keyword evidence="3" id="KW-1185">Reference proteome</keyword>
<protein>
    <submittedName>
        <fullName evidence="2">Uncharacterized protein</fullName>
    </submittedName>
</protein>
<name>A0ABZ0W411_9BACT</name>
<dbReference type="EMBL" id="CP139960">
    <property type="protein sequence ID" value="WQD36821.1"/>
    <property type="molecule type" value="Genomic_DNA"/>
</dbReference>
<evidence type="ECO:0000313" key="3">
    <source>
        <dbReference type="Proteomes" id="UP001325680"/>
    </source>
</evidence>
<keyword evidence="1" id="KW-0812">Transmembrane</keyword>
<keyword evidence="1" id="KW-0472">Membrane</keyword>
<reference evidence="2 3" key="1">
    <citation type="submission" date="2023-12" db="EMBL/GenBank/DDBJ databases">
        <title>Genome sequencing and assembly of bacterial species from a model synthetic community.</title>
        <authorList>
            <person name="Hogle S.L."/>
        </authorList>
    </citation>
    <scope>NUCLEOTIDE SEQUENCE [LARGE SCALE GENOMIC DNA]</scope>
    <source>
        <strain evidence="2 3">HAMBI_3031</strain>
    </source>
</reference>
<evidence type="ECO:0000313" key="2">
    <source>
        <dbReference type="EMBL" id="WQD36821.1"/>
    </source>
</evidence>
<feature type="transmembrane region" description="Helical" evidence="1">
    <location>
        <begin position="14"/>
        <end position="35"/>
    </location>
</feature>
<dbReference type="RefSeq" id="WP_114790426.1">
    <property type="nucleotide sequence ID" value="NZ_CP139960.1"/>
</dbReference>
<keyword evidence="1" id="KW-1133">Transmembrane helix</keyword>
<dbReference type="Proteomes" id="UP001325680">
    <property type="component" value="Chromosome"/>
</dbReference>
<proteinExistence type="predicted"/>
<gene>
    <name evidence="2" type="ORF">U0035_14205</name>
</gene>
<accession>A0ABZ0W411</accession>
<sequence>MKNLNHFLQPVKKFAKGLFVLFTLNLFLVFCMFIFDSCQKANYESSRSGQAKDKFIYALKSNKDVIGAVTFKNAHTTAARGAAPANEQPTEYESVYLDFPTNVSPETNVMYQNTNSIQSLSDLINLSEADLAYEPSETNTSYQIDIPVESVMNSLNPLIMEAKQYLYAKGFTDSEIQNMIITEGGTEQDLIPFVMTLSQIENGQQVAYIYPNIFVSSANAMNTYVKCAMVAIGADALWALGGSAAASWSKAAMARAFGAVAKRFLGPIGVAIAVVSFGVCLAES</sequence>
<feature type="transmembrane region" description="Helical" evidence="1">
    <location>
        <begin position="264"/>
        <end position="282"/>
    </location>
</feature>
<evidence type="ECO:0000256" key="1">
    <source>
        <dbReference type="SAM" id="Phobius"/>
    </source>
</evidence>